<reference evidence="1" key="1">
    <citation type="journal article" date="2019" name="Science">
        <title>Mutation of a bHLH transcription factor allowed almond domestication.</title>
        <authorList>
            <person name="Sanchez-Perez R."/>
            <person name="Pavan S."/>
            <person name="Mazzeo R."/>
            <person name="Moldovan C."/>
            <person name="Aiese Cigliano R."/>
            <person name="Del Cueto J."/>
            <person name="Ricciardi F."/>
            <person name="Lotti C."/>
            <person name="Ricciardi L."/>
            <person name="Dicenta F."/>
            <person name="Lopez-Marques R.L."/>
            <person name="Lindberg Moller B."/>
        </authorList>
    </citation>
    <scope>NUCLEOTIDE SEQUENCE</scope>
</reference>
<accession>A0A5H2XRX3</accession>
<evidence type="ECO:0000313" key="1">
    <source>
        <dbReference type="EMBL" id="BBN70533.1"/>
    </source>
</evidence>
<name>A0A5H2XRX3_PRUDU</name>
<gene>
    <name evidence="1" type="ORF">Prudu_1495S000100</name>
</gene>
<dbReference type="AlphaFoldDB" id="A0A5H2XRX3"/>
<proteinExistence type="predicted"/>
<organism evidence="1">
    <name type="scientific">Prunus dulcis</name>
    <name type="common">Almond</name>
    <name type="synonym">Amygdalus dulcis</name>
    <dbReference type="NCBI Taxonomy" id="3755"/>
    <lineage>
        <taxon>Eukaryota</taxon>
        <taxon>Viridiplantae</taxon>
        <taxon>Streptophyta</taxon>
        <taxon>Embryophyta</taxon>
        <taxon>Tracheophyta</taxon>
        <taxon>Spermatophyta</taxon>
        <taxon>Magnoliopsida</taxon>
        <taxon>eudicotyledons</taxon>
        <taxon>Gunneridae</taxon>
        <taxon>Pentapetalae</taxon>
        <taxon>rosids</taxon>
        <taxon>fabids</taxon>
        <taxon>Rosales</taxon>
        <taxon>Rosaceae</taxon>
        <taxon>Amygdaloideae</taxon>
        <taxon>Amygdaleae</taxon>
        <taxon>Prunus</taxon>
    </lineage>
</organism>
<dbReference type="EMBL" id="AP021832">
    <property type="protein sequence ID" value="BBN70533.1"/>
    <property type="molecule type" value="Genomic_DNA"/>
</dbReference>
<sequence>MQLVLAVNPPLVPEEVSERLENLAENKKEVSNRCSWYSETHSTGAIELRILAFQTVEGLIL</sequence>
<protein>
    <submittedName>
        <fullName evidence="1">Nucleoporin 50 kDa protein</fullName>
    </submittedName>
</protein>